<reference evidence="7" key="1">
    <citation type="journal article" date="2017" name="Nat. Commun.">
        <title>The asparagus genome sheds light on the origin and evolution of a young Y chromosome.</title>
        <authorList>
            <person name="Harkess A."/>
            <person name="Zhou J."/>
            <person name="Xu C."/>
            <person name="Bowers J.E."/>
            <person name="Van der Hulst R."/>
            <person name="Ayyampalayam S."/>
            <person name="Mercati F."/>
            <person name="Riccardi P."/>
            <person name="McKain M.R."/>
            <person name="Kakrana A."/>
            <person name="Tang H."/>
            <person name="Ray J."/>
            <person name="Groenendijk J."/>
            <person name="Arikit S."/>
            <person name="Mathioni S.M."/>
            <person name="Nakano M."/>
            <person name="Shan H."/>
            <person name="Telgmann-Rauber A."/>
            <person name="Kanno A."/>
            <person name="Yue Z."/>
            <person name="Chen H."/>
            <person name="Li W."/>
            <person name="Chen Y."/>
            <person name="Xu X."/>
            <person name="Zhang Y."/>
            <person name="Luo S."/>
            <person name="Chen H."/>
            <person name="Gao J."/>
            <person name="Mao Z."/>
            <person name="Pires J.C."/>
            <person name="Luo M."/>
            <person name="Kudrna D."/>
            <person name="Wing R.A."/>
            <person name="Meyers B.C."/>
            <person name="Yi K."/>
            <person name="Kong H."/>
            <person name="Lavrijsen P."/>
            <person name="Sunseri F."/>
            <person name="Falavigna A."/>
            <person name="Ye Y."/>
            <person name="Leebens-Mack J.H."/>
            <person name="Chen G."/>
        </authorList>
    </citation>
    <scope>NUCLEOTIDE SEQUENCE [LARGE SCALE GENOMIC DNA]</scope>
    <source>
        <strain evidence="7">cv. DH0086</strain>
    </source>
</reference>
<evidence type="ECO:0000256" key="1">
    <source>
        <dbReference type="ARBA" id="ARBA00022884"/>
    </source>
</evidence>
<dbReference type="GO" id="GO:0005829">
    <property type="term" value="C:cytosol"/>
    <property type="evidence" value="ECO:0007669"/>
    <property type="project" value="TreeGrafter"/>
</dbReference>
<evidence type="ECO:0000259" key="4">
    <source>
        <dbReference type="PROSITE" id="PS50102"/>
    </source>
</evidence>
<dbReference type="GO" id="GO:1990904">
    <property type="term" value="C:ribonucleoprotein complex"/>
    <property type="evidence" value="ECO:0007669"/>
    <property type="project" value="TreeGrafter"/>
</dbReference>
<proteinExistence type="predicted"/>
<evidence type="ECO:0000313" key="6">
    <source>
        <dbReference type="EMBL" id="ONK73758.1"/>
    </source>
</evidence>
<feature type="compositionally biased region" description="Polar residues" evidence="3">
    <location>
        <begin position="161"/>
        <end position="170"/>
    </location>
</feature>
<protein>
    <recommendedName>
        <fullName evidence="8">G3BP-like protein</fullName>
    </recommendedName>
</protein>
<dbReference type="InterPro" id="IPR039539">
    <property type="entry name" value="Ras_GTPase_bind_prot"/>
</dbReference>
<dbReference type="FunFam" id="3.10.450.50:FF:000003">
    <property type="entry name" value="Nuclear transport factor 2 family protein"/>
    <property type="match status" value="1"/>
</dbReference>
<dbReference type="PANTHER" id="PTHR10693">
    <property type="entry name" value="RAS GTPASE-ACTIVATING PROTEIN-BINDING PROTEIN"/>
    <property type="match status" value="1"/>
</dbReference>
<feature type="region of interest" description="Disordered" evidence="3">
    <location>
        <begin position="252"/>
        <end position="304"/>
    </location>
</feature>
<evidence type="ECO:0000256" key="2">
    <source>
        <dbReference type="PROSITE-ProRule" id="PRU00176"/>
    </source>
</evidence>
<feature type="region of interest" description="Disordered" evidence="3">
    <location>
        <begin position="161"/>
        <end position="185"/>
    </location>
</feature>
<keyword evidence="1 2" id="KW-0694">RNA-binding</keyword>
<feature type="compositionally biased region" description="Low complexity" evidence="3">
    <location>
        <begin position="252"/>
        <end position="266"/>
    </location>
</feature>
<dbReference type="AlphaFoldDB" id="A0A5P1F5X6"/>
<dbReference type="CDD" id="cd00590">
    <property type="entry name" value="RRM_SF"/>
    <property type="match status" value="1"/>
</dbReference>
<dbReference type="InterPro" id="IPR000504">
    <property type="entry name" value="RRM_dom"/>
</dbReference>
<organism evidence="6 7">
    <name type="scientific">Asparagus officinalis</name>
    <name type="common">Garden asparagus</name>
    <dbReference type="NCBI Taxonomy" id="4686"/>
    <lineage>
        <taxon>Eukaryota</taxon>
        <taxon>Viridiplantae</taxon>
        <taxon>Streptophyta</taxon>
        <taxon>Embryophyta</taxon>
        <taxon>Tracheophyta</taxon>
        <taxon>Spermatophyta</taxon>
        <taxon>Magnoliopsida</taxon>
        <taxon>Liliopsida</taxon>
        <taxon>Asparagales</taxon>
        <taxon>Asparagaceae</taxon>
        <taxon>Asparagoideae</taxon>
        <taxon>Asparagus</taxon>
    </lineage>
</organism>
<dbReference type="Pfam" id="PF02136">
    <property type="entry name" value="NTF2"/>
    <property type="match status" value="1"/>
</dbReference>
<evidence type="ECO:0008006" key="8">
    <source>
        <dbReference type="Google" id="ProtNLM"/>
    </source>
</evidence>
<evidence type="ECO:0000259" key="5">
    <source>
        <dbReference type="PROSITE" id="PS50177"/>
    </source>
</evidence>
<evidence type="ECO:0000313" key="7">
    <source>
        <dbReference type="Proteomes" id="UP000243459"/>
    </source>
</evidence>
<feature type="domain" description="NTF2" evidence="5">
    <location>
        <begin position="18"/>
        <end position="134"/>
    </location>
</feature>
<keyword evidence="7" id="KW-1185">Reference proteome</keyword>
<dbReference type="OMA" id="HQSPQMV"/>
<dbReference type="SUPFAM" id="SSF54928">
    <property type="entry name" value="RNA-binding domain, RBD"/>
    <property type="match status" value="1"/>
</dbReference>
<dbReference type="InterPro" id="IPR032710">
    <property type="entry name" value="NTF2-like_dom_sf"/>
</dbReference>
<dbReference type="Gene3D" id="3.30.70.330">
    <property type="match status" value="1"/>
</dbReference>
<dbReference type="Gramene" id="ONK73758">
    <property type="protein sequence ID" value="ONK73758"/>
    <property type="gene ID" value="A4U43_C04F34970"/>
</dbReference>
<feature type="compositionally biased region" description="Gly residues" evidence="3">
    <location>
        <begin position="404"/>
        <end position="417"/>
    </location>
</feature>
<sequence>MASQEQAAAGSPPSPQLVGNAFVQQYYTILHQSPAVVYRFYQESSKLTRPGPQGVMSSVTTLQAINDKIMSMDFGGFMAEIKTVDSQDSVNGGVLVLVTGYLTGKDNVRRNFTQSFFLATQDKGYFVLNDIFRYVEEADQEQGNEQGNQALANGITASHSLEQETPQSSDEQVPEQSVSPPEEENVIEEVYNPSEDEGSIVEEEAPDGEVIDEIPNSFQATAVDSAATTIQEDAPKKSYASILKVMKENVAPSSVPVPAPARAVPSEPERQAAPAPTEASVPETPPVSSDAPETTSVQESEADGHSIYIKGLPLNATAMQLEEEFKRFGPIKPSGIQVRSHKQQGFCFGFIEFETITSVQSAIEASPVMIGGRQAIIEEKRPTGSRVRGRGRFSGRMGGFRSEGSGGRGNFGGGGRGYGRGDFGSKGVFGGRIRAWRRW</sequence>
<dbReference type="InterPro" id="IPR012677">
    <property type="entry name" value="Nucleotide-bd_a/b_plait_sf"/>
</dbReference>
<dbReference type="SUPFAM" id="SSF54427">
    <property type="entry name" value="NTF2-like"/>
    <property type="match status" value="1"/>
</dbReference>
<dbReference type="CDD" id="cd00780">
    <property type="entry name" value="NTF2"/>
    <property type="match status" value="1"/>
</dbReference>
<dbReference type="Pfam" id="PF00076">
    <property type="entry name" value="RRM_1"/>
    <property type="match status" value="1"/>
</dbReference>
<accession>A0A5P1F5X6</accession>
<dbReference type="InterPro" id="IPR002075">
    <property type="entry name" value="NTF2_dom"/>
</dbReference>
<dbReference type="InterPro" id="IPR018222">
    <property type="entry name" value="Nuclear_transport_factor_2_euk"/>
</dbReference>
<name>A0A5P1F5X6_ASPOF</name>
<dbReference type="PANTHER" id="PTHR10693:SF20">
    <property type="entry name" value="AT27578P"/>
    <property type="match status" value="1"/>
</dbReference>
<gene>
    <name evidence="6" type="ORF">A4U43_C04F34970</name>
</gene>
<dbReference type="PROSITE" id="PS50177">
    <property type="entry name" value="NTF2_DOMAIN"/>
    <property type="match status" value="1"/>
</dbReference>
<dbReference type="SMART" id="SM00360">
    <property type="entry name" value="RRM"/>
    <property type="match status" value="1"/>
</dbReference>
<dbReference type="Proteomes" id="UP000243459">
    <property type="component" value="Chromosome 4"/>
</dbReference>
<dbReference type="Gene3D" id="3.10.450.50">
    <property type="match status" value="1"/>
</dbReference>
<dbReference type="OrthoDB" id="339151at2759"/>
<dbReference type="InterPro" id="IPR035979">
    <property type="entry name" value="RBD_domain_sf"/>
</dbReference>
<feature type="domain" description="RRM" evidence="4">
    <location>
        <begin position="305"/>
        <end position="382"/>
    </location>
</feature>
<dbReference type="PROSITE" id="PS50102">
    <property type="entry name" value="RRM"/>
    <property type="match status" value="1"/>
</dbReference>
<feature type="region of interest" description="Disordered" evidence="3">
    <location>
        <begin position="381"/>
        <end position="417"/>
    </location>
</feature>
<dbReference type="GO" id="GO:0003729">
    <property type="term" value="F:mRNA binding"/>
    <property type="evidence" value="ECO:0007669"/>
    <property type="project" value="TreeGrafter"/>
</dbReference>
<evidence type="ECO:0000256" key="3">
    <source>
        <dbReference type="SAM" id="MobiDB-lite"/>
    </source>
</evidence>
<dbReference type="EMBL" id="CM007384">
    <property type="protein sequence ID" value="ONK73758.1"/>
    <property type="molecule type" value="Genomic_DNA"/>
</dbReference>
<dbReference type="FunFam" id="3.30.70.330:FF:000589">
    <property type="entry name" value="RNA-binding protein-like"/>
    <property type="match status" value="1"/>
</dbReference>